<keyword evidence="1 3" id="KW-0732">Signal</keyword>
<keyword evidence="5" id="KW-1185">Reference proteome</keyword>
<dbReference type="GO" id="GO:0030975">
    <property type="term" value="F:thiamine binding"/>
    <property type="evidence" value="ECO:0007669"/>
    <property type="project" value="TreeGrafter"/>
</dbReference>
<sequence>MGLRKRIVSILLTGLFAVSFAGCSANNQQNSVSAEDKGALKGQITIYTSQPEADIQALLESFNKVYPDIQANVFRSGTEEVVSKVLAEKEANAVLADVLLVADAATFEGLKAKELLMSYASPELKGISSDFYDAENTYTGTKIITTGIIVNKEMIKEPVESLADLMKERFKNNIIMPSPLYSGAAAYNLSVITRSQGLGWEFYEALKGNQVTVEKGNGAVQKAVVAGEKGSGMIVDYMAIRAKEEGAPVEFIYPKEGSLIITEPVAIIKGTKKEKLAQTFVDFILSEEGQKATAEIGYTPIKSGVSAPEGFKNADEIRNLTYPLDVLVTNRDADKEKFSKLFE</sequence>
<accession>A0A1D8GCT1</accession>
<feature type="binding site" evidence="2">
    <location>
        <position position="237"/>
    </location>
    <ligand>
        <name>Fe cation</name>
        <dbReference type="ChEBI" id="CHEBI:24875"/>
    </ligand>
</feature>
<dbReference type="STRING" id="1424294.Gferi_03455"/>
<dbReference type="EMBL" id="CP017269">
    <property type="protein sequence ID" value="AOT68715.1"/>
    <property type="molecule type" value="Genomic_DNA"/>
</dbReference>
<dbReference type="AlphaFoldDB" id="A0A1D8GCT1"/>
<dbReference type="Gene3D" id="3.40.190.10">
    <property type="entry name" value="Periplasmic binding protein-like II"/>
    <property type="match status" value="2"/>
</dbReference>
<gene>
    <name evidence="4" type="ORF">Gferi_03455</name>
</gene>
<dbReference type="PANTHER" id="PTHR30006">
    <property type="entry name" value="THIAMINE-BINDING PERIPLASMIC PROTEIN-RELATED"/>
    <property type="match status" value="1"/>
</dbReference>
<dbReference type="SUPFAM" id="SSF53850">
    <property type="entry name" value="Periplasmic binding protein-like II"/>
    <property type="match status" value="1"/>
</dbReference>
<dbReference type="GO" id="GO:0046872">
    <property type="term" value="F:metal ion binding"/>
    <property type="evidence" value="ECO:0007669"/>
    <property type="project" value="UniProtKB-KW"/>
</dbReference>
<keyword evidence="2" id="KW-0479">Metal-binding</keyword>
<dbReference type="RefSeq" id="WP_069974291.1">
    <property type="nucleotide sequence ID" value="NZ_CP017269.1"/>
</dbReference>
<dbReference type="CDD" id="cd13547">
    <property type="entry name" value="PBP2_Fbp_like_2"/>
    <property type="match status" value="1"/>
</dbReference>
<feature type="signal peptide" evidence="3">
    <location>
        <begin position="1"/>
        <end position="21"/>
    </location>
</feature>
<reference evidence="4 5" key="1">
    <citation type="submission" date="2016-09" db="EMBL/GenBank/DDBJ databases">
        <title>Genomic analysis reveals versatility of anaerobic energy metabolism of Geosporobacter ferrireducens IRF9 of phylum Firmicutes.</title>
        <authorList>
            <person name="Kim S.-J."/>
        </authorList>
    </citation>
    <scope>NUCLEOTIDE SEQUENCE [LARGE SCALE GENOMIC DNA]</scope>
    <source>
        <strain evidence="4 5">IRF9</strain>
    </source>
</reference>
<dbReference type="Pfam" id="PF13343">
    <property type="entry name" value="SBP_bac_6"/>
    <property type="match status" value="1"/>
</dbReference>
<dbReference type="PIRSF" id="PIRSF002825">
    <property type="entry name" value="CfbpA"/>
    <property type="match status" value="1"/>
</dbReference>
<dbReference type="GO" id="GO:0015888">
    <property type="term" value="P:thiamine transport"/>
    <property type="evidence" value="ECO:0007669"/>
    <property type="project" value="TreeGrafter"/>
</dbReference>
<evidence type="ECO:0000256" key="1">
    <source>
        <dbReference type="ARBA" id="ARBA00022729"/>
    </source>
</evidence>
<organism evidence="4 5">
    <name type="scientific">Geosporobacter ferrireducens</name>
    <dbReference type="NCBI Taxonomy" id="1424294"/>
    <lineage>
        <taxon>Bacteria</taxon>
        <taxon>Bacillati</taxon>
        <taxon>Bacillota</taxon>
        <taxon>Clostridia</taxon>
        <taxon>Peptostreptococcales</taxon>
        <taxon>Thermotaleaceae</taxon>
        <taxon>Geosporobacter</taxon>
    </lineage>
</organism>
<dbReference type="GO" id="GO:0030976">
    <property type="term" value="F:thiamine pyrophosphate binding"/>
    <property type="evidence" value="ECO:0007669"/>
    <property type="project" value="TreeGrafter"/>
</dbReference>
<dbReference type="PROSITE" id="PS51257">
    <property type="entry name" value="PROKAR_LIPOPROTEIN"/>
    <property type="match status" value="1"/>
</dbReference>
<keyword evidence="2" id="KW-0408">Iron</keyword>
<feature type="chain" id="PRO_5038772614" evidence="3">
    <location>
        <begin position="22"/>
        <end position="343"/>
    </location>
</feature>
<dbReference type="Proteomes" id="UP000095743">
    <property type="component" value="Chromosome"/>
</dbReference>
<protein>
    <submittedName>
        <fullName evidence="4">ABC transporter substrate-binding protein</fullName>
    </submittedName>
</protein>
<dbReference type="InterPro" id="IPR026045">
    <property type="entry name" value="Ferric-bd"/>
</dbReference>
<evidence type="ECO:0000313" key="4">
    <source>
        <dbReference type="EMBL" id="AOT68715.1"/>
    </source>
</evidence>
<evidence type="ECO:0000256" key="2">
    <source>
        <dbReference type="PIRSR" id="PIRSR002825-1"/>
    </source>
</evidence>
<evidence type="ECO:0000256" key="3">
    <source>
        <dbReference type="SAM" id="SignalP"/>
    </source>
</evidence>
<name>A0A1D8GCT1_9FIRM</name>
<dbReference type="KEGG" id="gfe:Gferi_03455"/>
<proteinExistence type="predicted"/>
<evidence type="ECO:0000313" key="5">
    <source>
        <dbReference type="Proteomes" id="UP000095743"/>
    </source>
</evidence>
<dbReference type="GO" id="GO:0030288">
    <property type="term" value="C:outer membrane-bounded periplasmic space"/>
    <property type="evidence" value="ECO:0007669"/>
    <property type="project" value="TreeGrafter"/>
</dbReference>
<dbReference type="OrthoDB" id="9791045at2"/>
<dbReference type="PANTHER" id="PTHR30006:SF2">
    <property type="entry name" value="ABC TRANSPORTER SUBSTRATE-BINDING PROTEIN"/>
    <property type="match status" value="1"/>
</dbReference>